<dbReference type="EMBL" id="LK028577">
    <property type="protein sequence ID" value="CDS17373.1"/>
    <property type="molecule type" value="Genomic_DNA"/>
</dbReference>
<reference evidence="3" key="2">
    <citation type="submission" date="2014-06" db="EMBL/GenBank/DDBJ databases">
        <authorList>
            <person name="Aslett M."/>
        </authorList>
    </citation>
    <scope>NUCLEOTIDE SEQUENCE</scope>
</reference>
<dbReference type="SUPFAM" id="SSF47923">
    <property type="entry name" value="Ypt/Rab-GAP domain of gyp1p"/>
    <property type="match status" value="1"/>
</dbReference>
<keyword evidence="1" id="KW-0472">Membrane</keyword>
<proteinExistence type="predicted"/>
<dbReference type="InterPro" id="IPR042507">
    <property type="entry name" value="TBC1D19"/>
</dbReference>
<name>A0A068WG26_ECHGR</name>
<reference evidence="3 4" key="1">
    <citation type="journal article" date="2013" name="Nature">
        <title>The genomes of four tapeworm species reveal adaptations to parasitism.</title>
        <authorList>
            <person name="Tsai I.J."/>
            <person name="Zarowiecki M."/>
            <person name="Holroyd N."/>
            <person name="Garciarrubio A."/>
            <person name="Sanchez-Flores A."/>
            <person name="Brooks K.L."/>
            <person name="Tracey A."/>
            <person name="Bobes R.J."/>
            <person name="Fragoso G."/>
            <person name="Sciutto E."/>
            <person name="Aslett M."/>
            <person name="Beasley H."/>
            <person name="Bennett H.M."/>
            <person name="Cai J."/>
            <person name="Camicia F."/>
            <person name="Clark R."/>
            <person name="Cucher M."/>
            <person name="De Silva N."/>
            <person name="Day T.A."/>
            <person name="Deplazes P."/>
            <person name="Estrada K."/>
            <person name="Fernandez C."/>
            <person name="Holland P.W."/>
            <person name="Hou J."/>
            <person name="Hu S."/>
            <person name="Huckvale T."/>
            <person name="Hung S.S."/>
            <person name="Kamenetzky L."/>
            <person name="Keane J.A."/>
            <person name="Kiss F."/>
            <person name="Koziol U."/>
            <person name="Lambert O."/>
            <person name="Liu K."/>
            <person name="Luo X."/>
            <person name="Luo Y."/>
            <person name="Macchiaroli N."/>
            <person name="Nichol S."/>
            <person name="Paps J."/>
            <person name="Parkinson J."/>
            <person name="Pouchkina-Stantcheva N."/>
            <person name="Riddiford N."/>
            <person name="Rosenzvit M."/>
            <person name="Salinas G."/>
            <person name="Wasmuth J.D."/>
            <person name="Zamanian M."/>
            <person name="Zheng Y."/>
            <person name="Cai X."/>
            <person name="Soberon X."/>
            <person name="Olson P.D."/>
            <person name="Laclette J.P."/>
            <person name="Brehm K."/>
            <person name="Berriman M."/>
            <person name="Garciarrubio A."/>
            <person name="Bobes R.J."/>
            <person name="Fragoso G."/>
            <person name="Sanchez-Flores A."/>
            <person name="Estrada K."/>
            <person name="Cevallos M.A."/>
            <person name="Morett E."/>
            <person name="Gonzalez V."/>
            <person name="Portillo T."/>
            <person name="Ochoa-Leyva A."/>
            <person name="Jose M.V."/>
            <person name="Sciutto E."/>
            <person name="Landa A."/>
            <person name="Jimenez L."/>
            <person name="Valdes V."/>
            <person name="Carrero J.C."/>
            <person name="Larralde C."/>
            <person name="Morales-Montor J."/>
            <person name="Limon-Lason J."/>
            <person name="Soberon X."/>
            <person name="Laclette J.P."/>
        </authorList>
    </citation>
    <scope>NUCLEOTIDE SEQUENCE [LARGE SCALE GENOMIC DNA]</scope>
</reference>
<organism evidence="3">
    <name type="scientific">Echinococcus granulosus</name>
    <name type="common">Hydatid tapeworm</name>
    <dbReference type="NCBI Taxonomy" id="6210"/>
    <lineage>
        <taxon>Eukaryota</taxon>
        <taxon>Metazoa</taxon>
        <taxon>Spiralia</taxon>
        <taxon>Lophotrochozoa</taxon>
        <taxon>Platyhelminthes</taxon>
        <taxon>Cestoda</taxon>
        <taxon>Eucestoda</taxon>
        <taxon>Cyclophyllidea</taxon>
        <taxon>Taeniidae</taxon>
        <taxon>Echinococcus</taxon>
        <taxon>Echinococcus granulosus group</taxon>
    </lineage>
</organism>
<gene>
    <name evidence="3" type="ORF">EgrG_001012200</name>
</gene>
<feature type="transmembrane region" description="Helical" evidence="1">
    <location>
        <begin position="90"/>
        <end position="112"/>
    </location>
</feature>
<dbReference type="Pfam" id="PF00566">
    <property type="entry name" value="RabGAP-TBC"/>
    <property type="match status" value="1"/>
</dbReference>
<evidence type="ECO:0000313" key="3">
    <source>
        <dbReference type="EMBL" id="CDS17373.1"/>
    </source>
</evidence>
<evidence type="ECO:0000259" key="2">
    <source>
        <dbReference type="PROSITE" id="PS50086"/>
    </source>
</evidence>
<dbReference type="InterPro" id="IPR035969">
    <property type="entry name" value="Rab-GAP_TBC_sf"/>
</dbReference>
<dbReference type="Proteomes" id="UP000492820">
    <property type="component" value="Unassembled WGS sequence"/>
</dbReference>
<dbReference type="Gene3D" id="1.10.472.80">
    <property type="entry name" value="Ypt/Rab-GAP domain of gyp1p, domain 3"/>
    <property type="match status" value="1"/>
</dbReference>
<dbReference type="InterPro" id="IPR000195">
    <property type="entry name" value="Rab-GAP-TBC_dom"/>
</dbReference>
<sequence>MHQVVNTSSPTEARKYLEKGCPFGFRSKIWLLCLNINVSDEDKMHYSKLKHSVSQNGLLVDHLIHKEMKLIVSNDDAYFVFVDYIYKFRLYAISTTTLLSCILSFVSSILDTSTNFTPSPTTKRILLEKEPRLVLHLMSIGSPPLQIAFRWLLRGFSGYLAVEQVLLLWDRVLAWDSIEILAILAAAIFAYRSRNLMEAKKLGTVEAILADTSALNVTALTQSFLFTTSKS</sequence>
<protein>
    <submittedName>
        <fullName evidence="3 5">TBC1 domain family 9</fullName>
    </submittedName>
</protein>
<accession>A0A068WG26</accession>
<dbReference type="WBParaSite" id="EgrG_001012200">
    <property type="protein sequence ID" value="EgrG_001012200"/>
    <property type="gene ID" value="EgrG_001012200"/>
</dbReference>
<reference evidence="5" key="3">
    <citation type="submission" date="2020-10" db="UniProtKB">
        <authorList>
            <consortium name="WormBaseParasite"/>
        </authorList>
    </citation>
    <scope>IDENTIFICATION</scope>
</reference>
<dbReference type="PANTHER" id="PTHR16110:SF1">
    <property type="entry name" value="TBC1 DOMAIN FAMILY MEMBER 19"/>
    <property type="match status" value="1"/>
</dbReference>
<evidence type="ECO:0000313" key="5">
    <source>
        <dbReference type="WBParaSite" id="EgrG_001012200"/>
    </source>
</evidence>
<keyword evidence="1" id="KW-0812">Transmembrane</keyword>
<keyword evidence="1" id="KW-1133">Transmembrane helix</keyword>
<evidence type="ECO:0000313" key="4">
    <source>
        <dbReference type="Proteomes" id="UP000492820"/>
    </source>
</evidence>
<feature type="domain" description="Rab-GAP TBC" evidence="2">
    <location>
        <begin position="20"/>
        <end position="176"/>
    </location>
</feature>
<dbReference type="PROSITE" id="PS50086">
    <property type="entry name" value="TBC_RABGAP"/>
    <property type="match status" value="1"/>
</dbReference>
<dbReference type="OrthoDB" id="10249775at2759"/>
<evidence type="ECO:0000256" key="1">
    <source>
        <dbReference type="SAM" id="Phobius"/>
    </source>
</evidence>
<dbReference type="AlphaFoldDB" id="A0A068WG26"/>
<feature type="transmembrane region" description="Helical" evidence="1">
    <location>
        <begin position="173"/>
        <end position="191"/>
    </location>
</feature>
<dbReference type="PANTHER" id="PTHR16110">
    <property type="entry name" value="TBC1 DOMAIN FAMILY MEMBER 19"/>
    <property type="match status" value="1"/>
</dbReference>